<gene>
    <name evidence="1" type="primary">oppA_8</name>
    <name evidence="1" type="ORF">ME0900_06830</name>
</gene>
<name>A0AAV5PIN9_LACDE</name>
<dbReference type="EMBL" id="BSWK01000007">
    <property type="protein sequence ID" value="GMB86310.1"/>
    <property type="molecule type" value="Genomic_DNA"/>
</dbReference>
<sequence>MTVKNLPSKSAYNLAANGKFDLYLSFWINDYADPYSELQTLEKTNSHNYGKYTSATYNNELNQARKNAATRSVYFSHLLKAQEQMNQDYPVLPLYTMVEDHLVNANLKGVLWHKVGMVDYTRAYFK</sequence>
<evidence type="ECO:0000313" key="1">
    <source>
        <dbReference type="EMBL" id="GMB86310.1"/>
    </source>
</evidence>
<dbReference type="RefSeq" id="WP_014564910.1">
    <property type="nucleotide sequence ID" value="NZ_BSWJ01000024.1"/>
</dbReference>
<evidence type="ECO:0000313" key="2">
    <source>
        <dbReference type="Proteomes" id="UP001165243"/>
    </source>
</evidence>
<organism evidence="1 2">
    <name type="scientific">Lactobacillus delbrueckii subsp. bulgaricus</name>
    <dbReference type="NCBI Taxonomy" id="1585"/>
    <lineage>
        <taxon>Bacteria</taxon>
        <taxon>Bacillati</taxon>
        <taxon>Bacillota</taxon>
        <taxon>Bacilli</taxon>
        <taxon>Lactobacillales</taxon>
        <taxon>Lactobacillaceae</taxon>
        <taxon>Lactobacillus</taxon>
    </lineage>
</organism>
<dbReference type="Gene3D" id="3.10.105.10">
    <property type="entry name" value="Dipeptide-binding Protein, Domain 3"/>
    <property type="match status" value="1"/>
</dbReference>
<accession>A0AAV5PIN9</accession>
<comment type="caution">
    <text evidence="1">The sequence shown here is derived from an EMBL/GenBank/DDBJ whole genome shotgun (WGS) entry which is preliminary data.</text>
</comment>
<dbReference type="AlphaFoldDB" id="A0AAV5PIN9"/>
<proteinExistence type="predicted"/>
<reference evidence="1" key="1">
    <citation type="submission" date="2023-04" db="EMBL/GenBank/DDBJ databases">
        <title>Draft genome sequences of Lactobacillus delbrueckii subsp. bulgaricus ME-900 and ME-901 with improved acid tolerance.</title>
        <authorList>
            <person name="Ishida T."/>
            <person name="Yamamoto E."/>
            <person name="Koizumi A."/>
            <person name="Fujiwara S."/>
            <person name="Makino S."/>
            <person name="Kano H."/>
            <person name="Kimura K."/>
        </authorList>
    </citation>
    <scope>NUCLEOTIDE SEQUENCE</scope>
    <source>
        <strain evidence="1">ME-900</strain>
    </source>
</reference>
<dbReference type="Gene3D" id="3.40.190.10">
    <property type="entry name" value="Periplasmic binding protein-like II"/>
    <property type="match status" value="1"/>
</dbReference>
<protein>
    <submittedName>
        <fullName evidence="1">Oligopeptide ABC transporter substrate binding protein</fullName>
    </submittedName>
</protein>
<dbReference type="SUPFAM" id="SSF53850">
    <property type="entry name" value="Periplasmic binding protein-like II"/>
    <property type="match status" value="1"/>
</dbReference>
<dbReference type="Proteomes" id="UP001165243">
    <property type="component" value="Unassembled WGS sequence"/>
</dbReference>